<evidence type="ECO:0000313" key="4">
    <source>
        <dbReference type="Proteomes" id="UP000293912"/>
    </source>
</evidence>
<evidence type="ECO:0000313" key="3">
    <source>
        <dbReference type="EMBL" id="QBM27711.1"/>
    </source>
</evidence>
<evidence type="ECO:0008006" key="5">
    <source>
        <dbReference type="Google" id="ProtNLM"/>
    </source>
</evidence>
<dbReference type="AlphaFoldDB" id="A0A4P6X1Z8"/>
<keyword evidence="2" id="KW-0472">Membrane</keyword>
<feature type="transmembrane region" description="Helical" evidence="2">
    <location>
        <begin position="187"/>
        <end position="210"/>
    </location>
</feature>
<feature type="transmembrane region" description="Helical" evidence="2">
    <location>
        <begin position="241"/>
        <end position="265"/>
    </location>
</feature>
<dbReference type="RefSeq" id="WP_133156312.1">
    <property type="nucleotide sequence ID" value="NZ_CP037867.1"/>
</dbReference>
<keyword evidence="2" id="KW-1133">Transmembrane helix</keyword>
<evidence type="ECO:0000256" key="2">
    <source>
        <dbReference type="SAM" id="Phobius"/>
    </source>
</evidence>
<reference evidence="3 4" key="1">
    <citation type="submission" date="2019-03" db="EMBL/GenBank/DDBJ databases">
        <authorList>
            <person name="Sebastian G."/>
            <person name="Baumann P."/>
            <person name="Ruckert C."/>
            <person name="Kalinowski J."/>
            <person name="Nebel B."/>
            <person name="Takors R."/>
            <person name="Blombach B."/>
        </authorList>
    </citation>
    <scope>NUCLEOTIDE SEQUENCE [LARGE SCALE GENOMIC DNA]</scope>
    <source>
        <strain evidence="3 4">DSM 1084</strain>
    </source>
</reference>
<feature type="transmembrane region" description="Helical" evidence="2">
    <location>
        <begin position="69"/>
        <end position="87"/>
    </location>
</feature>
<protein>
    <recommendedName>
        <fullName evidence="5">Integral membrane protein</fullName>
    </recommendedName>
</protein>
<organism evidence="3 4">
    <name type="scientific">Hydrogenophaga pseudoflava</name>
    <name type="common">Pseudomonas carboxydoflava</name>
    <dbReference type="NCBI Taxonomy" id="47421"/>
    <lineage>
        <taxon>Bacteria</taxon>
        <taxon>Pseudomonadati</taxon>
        <taxon>Pseudomonadota</taxon>
        <taxon>Betaproteobacteria</taxon>
        <taxon>Burkholderiales</taxon>
        <taxon>Comamonadaceae</taxon>
        <taxon>Hydrogenophaga</taxon>
    </lineage>
</organism>
<accession>A0A4P6X1Z8</accession>
<dbReference type="Proteomes" id="UP000293912">
    <property type="component" value="Chromosome"/>
</dbReference>
<keyword evidence="2" id="KW-0812">Transmembrane</keyword>
<feature type="transmembrane region" description="Helical" evidence="2">
    <location>
        <begin position="143"/>
        <end position="167"/>
    </location>
</feature>
<feature type="region of interest" description="Disordered" evidence="1">
    <location>
        <begin position="1"/>
        <end position="34"/>
    </location>
</feature>
<keyword evidence="4" id="KW-1185">Reference proteome</keyword>
<evidence type="ECO:0000256" key="1">
    <source>
        <dbReference type="SAM" id="MobiDB-lite"/>
    </source>
</evidence>
<sequence>MAEALQAHAVPASAPEAETAETTDERPDAEAEARAPSVFSLPLATLSAGDPLRWLKLGWDDFRRCPRIGLFYGLCFFLMGHALLAVFQNAPAYVLALSAGFLLMGPFLCLGLYDASKALQTQDHRPSLRASLQAWRPTKGTMAIFAGVLLILEMLWGRASLVVFAVSFNTMPEKANILAMLIDPENIAFLVTYTVVGAVFAGLIFTTSVISIPMIMDRQVDAISAGLTSIRACLQNPGVMLLWGALITGIILLAMLPVFLGLFVAGPVIGHATWHAYRHIVPKE</sequence>
<dbReference type="EMBL" id="CP037867">
    <property type="protein sequence ID" value="QBM27711.1"/>
    <property type="molecule type" value="Genomic_DNA"/>
</dbReference>
<dbReference type="KEGG" id="hpse:HPF_08445"/>
<name>A0A4P6X1Z8_HYDPS</name>
<feature type="transmembrane region" description="Helical" evidence="2">
    <location>
        <begin position="93"/>
        <end position="113"/>
    </location>
</feature>
<dbReference type="Pfam" id="PF09955">
    <property type="entry name" value="DUF2189"/>
    <property type="match status" value="1"/>
</dbReference>
<feature type="compositionally biased region" description="Basic and acidic residues" evidence="1">
    <location>
        <begin position="23"/>
        <end position="33"/>
    </location>
</feature>
<proteinExistence type="predicted"/>
<dbReference type="InterPro" id="IPR018692">
    <property type="entry name" value="DUF2189"/>
</dbReference>
<gene>
    <name evidence="3" type="ORF">HPF_08445</name>
</gene>